<evidence type="ECO:0000313" key="2">
    <source>
        <dbReference type="EMBL" id="GBP15820.1"/>
    </source>
</evidence>
<dbReference type="OrthoDB" id="10595244at2759"/>
<proteinExistence type="predicted"/>
<reference evidence="2 3" key="1">
    <citation type="journal article" date="2019" name="Commun. Biol.">
        <title>The bagworm genome reveals a unique fibroin gene that provides high tensile strength.</title>
        <authorList>
            <person name="Kono N."/>
            <person name="Nakamura H."/>
            <person name="Ohtoshi R."/>
            <person name="Tomita M."/>
            <person name="Numata K."/>
            <person name="Arakawa K."/>
        </authorList>
    </citation>
    <scope>NUCLEOTIDE SEQUENCE [LARGE SCALE GENOMIC DNA]</scope>
</reference>
<dbReference type="Proteomes" id="UP000299102">
    <property type="component" value="Unassembled WGS sequence"/>
</dbReference>
<dbReference type="EMBL" id="BGZK01005873">
    <property type="protein sequence ID" value="GBP15820.1"/>
    <property type="molecule type" value="Genomic_DNA"/>
</dbReference>
<keyword evidence="3" id="KW-1185">Reference proteome</keyword>
<dbReference type="AlphaFoldDB" id="A0A4C1TPC0"/>
<accession>A0A4C1TPC0</accession>
<evidence type="ECO:0000256" key="1">
    <source>
        <dbReference type="SAM" id="MobiDB-lite"/>
    </source>
</evidence>
<name>A0A4C1TPC0_EUMVA</name>
<evidence type="ECO:0000313" key="3">
    <source>
        <dbReference type="Proteomes" id="UP000299102"/>
    </source>
</evidence>
<sequence>VPLEASSLPQTSAFVVCGIELDNQKENISEYEQNMTPPNLMQIQIDSESPNLLIDSEILEADLCDKENDNYLKVNQGREQRKRRIIYSSSCEDEDNSPHYKIKGKKTKGLPQRRVRSKPPPASCKRANEVSVLQAGALDVDHPLGPHRHLNAART</sequence>
<feature type="compositionally biased region" description="Basic residues" evidence="1">
    <location>
        <begin position="100"/>
        <end position="117"/>
    </location>
</feature>
<protein>
    <submittedName>
        <fullName evidence="2">Uncharacterized protein</fullName>
    </submittedName>
</protein>
<gene>
    <name evidence="2" type="ORF">EVAR_73380_1</name>
</gene>
<feature type="non-terminal residue" evidence="2">
    <location>
        <position position="1"/>
    </location>
</feature>
<comment type="caution">
    <text evidence="2">The sequence shown here is derived from an EMBL/GenBank/DDBJ whole genome shotgun (WGS) entry which is preliminary data.</text>
</comment>
<feature type="region of interest" description="Disordered" evidence="1">
    <location>
        <begin position="89"/>
        <end position="126"/>
    </location>
</feature>
<organism evidence="2 3">
    <name type="scientific">Eumeta variegata</name>
    <name type="common">Bagworm moth</name>
    <name type="synonym">Eumeta japonica</name>
    <dbReference type="NCBI Taxonomy" id="151549"/>
    <lineage>
        <taxon>Eukaryota</taxon>
        <taxon>Metazoa</taxon>
        <taxon>Ecdysozoa</taxon>
        <taxon>Arthropoda</taxon>
        <taxon>Hexapoda</taxon>
        <taxon>Insecta</taxon>
        <taxon>Pterygota</taxon>
        <taxon>Neoptera</taxon>
        <taxon>Endopterygota</taxon>
        <taxon>Lepidoptera</taxon>
        <taxon>Glossata</taxon>
        <taxon>Ditrysia</taxon>
        <taxon>Tineoidea</taxon>
        <taxon>Psychidae</taxon>
        <taxon>Oiketicinae</taxon>
        <taxon>Eumeta</taxon>
    </lineage>
</organism>